<name>A0A3T1CE82_9SPHN</name>
<keyword evidence="4" id="KW-1185">Reference proteome</keyword>
<dbReference type="Proteomes" id="UP000290057">
    <property type="component" value="Chromosome"/>
</dbReference>
<reference evidence="3 4" key="1">
    <citation type="submission" date="2019-01" db="EMBL/GenBank/DDBJ databases">
        <title>Complete genome sequence of Erythrobacter flavus KJ5.</title>
        <authorList>
            <person name="Kanesaki Y."/>
            <person name="Brotosudarmo T."/>
            <person name="Moriuchi R."/>
            <person name="Awai K."/>
        </authorList>
    </citation>
    <scope>NUCLEOTIDE SEQUENCE [LARGE SCALE GENOMIC DNA]</scope>
    <source>
        <strain evidence="3 4">KJ5</strain>
    </source>
</reference>
<evidence type="ECO:0000313" key="4">
    <source>
        <dbReference type="Proteomes" id="UP000290057"/>
    </source>
</evidence>
<feature type="domain" description="DUF4440" evidence="2">
    <location>
        <begin position="44"/>
        <end position="158"/>
    </location>
</feature>
<accession>A0A3T1CE82</accession>
<organism evidence="3 4">
    <name type="scientific">Qipengyuania flava</name>
    <dbReference type="NCBI Taxonomy" id="192812"/>
    <lineage>
        <taxon>Bacteria</taxon>
        <taxon>Pseudomonadati</taxon>
        <taxon>Pseudomonadota</taxon>
        <taxon>Alphaproteobacteria</taxon>
        <taxon>Sphingomonadales</taxon>
        <taxon>Erythrobacteraceae</taxon>
        <taxon>Qipengyuania</taxon>
    </lineage>
</organism>
<evidence type="ECO:0000256" key="1">
    <source>
        <dbReference type="SAM" id="SignalP"/>
    </source>
</evidence>
<gene>
    <name evidence="3" type="ORF">EKJ_01180</name>
</gene>
<dbReference type="Pfam" id="PF14534">
    <property type="entry name" value="DUF4440"/>
    <property type="match status" value="1"/>
</dbReference>
<keyword evidence="1" id="KW-0732">Signal</keyword>
<dbReference type="InterPro" id="IPR027843">
    <property type="entry name" value="DUF4440"/>
</dbReference>
<dbReference type="EMBL" id="AP019389">
    <property type="protein sequence ID" value="BBI19271.1"/>
    <property type="molecule type" value="Genomic_DNA"/>
</dbReference>
<evidence type="ECO:0000259" key="2">
    <source>
        <dbReference type="Pfam" id="PF14534"/>
    </source>
</evidence>
<feature type="signal peptide" evidence="1">
    <location>
        <begin position="1"/>
        <end position="20"/>
    </location>
</feature>
<protein>
    <recommendedName>
        <fullName evidence="2">DUF4440 domain-containing protein</fullName>
    </recommendedName>
</protein>
<evidence type="ECO:0000313" key="3">
    <source>
        <dbReference type="EMBL" id="BBI19271.1"/>
    </source>
</evidence>
<dbReference type="InterPro" id="IPR032710">
    <property type="entry name" value="NTF2-like_dom_sf"/>
</dbReference>
<dbReference type="SUPFAM" id="SSF54427">
    <property type="entry name" value="NTF2-like"/>
    <property type="match status" value="1"/>
</dbReference>
<proteinExistence type="predicted"/>
<dbReference type="AlphaFoldDB" id="A0A3T1CE82"/>
<dbReference type="PROSITE" id="PS51257">
    <property type="entry name" value="PROKAR_LIPOPROTEIN"/>
    <property type="match status" value="1"/>
</dbReference>
<sequence length="170" mass="18558">MQRFALVMAAALLGACSAQEATVPLDSEPLNGGALTSGDRAALHALDTAYVKAWLDPDGATRSEALLSLFAPDVVVYPGRGRAPLNGIEELRAYWFAEDFSPTEIEYIEHETLAVEGSEALAAITGHSKIAFVSNGRRIAQEGHYIIHARPDDAGYWRIERMMWSARARE</sequence>
<dbReference type="Gene3D" id="3.10.450.50">
    <property type="match status" value="1"/>
</dbReference>
<dbReference type="RefSeq" id="WP_130585537.1">
    <property type="nucleotide sequence ID" value="NZ_AP019389.1"/>
</dbReference>
<feature type="chain" id="PRO_5019559431" description="DUF4440 domain-containing protein" evidence="1">
    <location>
        <begin position="21"/>
        <end position="170"/>
    </location>
</feature>